<feature type="signal peptide" evidence="3">
    <location>
        <begin position="1"/>
        <end position="22"/>
    </location>
</feature>
<sequence>MRQLQPWRALLLLTALCPLGLSEKYGCLFERKLCTREQFCSDDGLFGQCRSSKQDQVQYQVSVPVLKRMQDVLKQLMQQGLSWQDDITQYILSKELKRVPHTTRAAKPNSSSSQPSYPQSKHRALITISLVRLLLVETILTT</sequence>
<dbReference type="GO" id="GO:0030141">
    <property type="term" value="C:secretory granule"/>
    <property type="evidence" value="ECO:0007669"/>
    <property type="project" value="InterPro"/>
</dbReference>
<evidence type="ECO:0000313" key="5">
    <source>
        <dbReference type="EMBL" id="KAK7939649.1"/>
    </source>
</evidence>
<dbReference type="PANTHER" id="PTHR46106:SF1">
    <property type="entry name" value="RECEPTOR-TYPE TYROSINE-PROTEIN PHOSPHATASE-LIKE N"/>
    <property type="match status" value="1"/>
</dbReference>
<comment type="caution">
    <text evidence="5">The sequence shown here is derived from an EMBL/GenBank/DDBJ whole genome shotgun (WGS) entry which is preliminary data.</text>
</comment>
<gene>
    <name evidence="5" type="ORF">WMY93_002975</name>
</gene>
<keyword evidence="6" id="KW-1185">Reference proteome</keyword>
<name>A0AAW0PY74_9GOBI</name>
<feature type="chain" id="PRO_5043631687" description="RESP18 domain-containing protein" evidence="3">
    <location>
        <begin position="23"/>
        <end position="142"/>
    </location>
</feature>
<evidence type="ECO:0000256" key="1">
    <source>
        <dbReference type="ARBA" id="ARBA00004398"/>
    </source>
</evidence>
<dbReference type="GO" id="GO:0051046">
    <property type="term" value="P:regulation of secretion"/>
    <property type="evidence" value="ECO:0007669"/>
    <property type="project" value="TreeGrafter"/>
</dbReference>
<evidence type="ECO:0000256" key="2">
    <source>
        <dbReference type="ARBA" id="ARBA00023329"/>
    </source>
</evidence>
<dbReference type="SMART" id="SM01305">
    <property type="entry name" value="RESP18"/>
    <property type="match status" value="1"/>
</dbReference>
<evidence type="ECO:0000313" key="6">
    <source>
        <dbReference type="Proteomes" id="UP001460270"/>
    </source>
</evidence>
<organism evidence="5 6">
    <name type="scientific">Mugilogobius chulae</name>
    <name type="common">yellowstripe goby</name>
    <dbReference type="NCBI Taxonomy" id="88201"/>
    <lineage>
        <taxon>Eukaryota</taxon>
        <taxon>Metazoa</taxon>
        <taxon>Chordata</taxon>
        <taxon>Craniata</taxon>
        <taxon>Vertebrata</taxon>
        <taxon>Euteleostomi</taxon>
        <taxon>Actinopterygii</taxon>
        <taxon>Neopterygii</taxon>
        <taxon>Teleostei</taxon>
        <taxon>Neoteleostei</taxon>
        <taxon>Acanthomorphata</taxon>
        <taxon>Gobiaria</taxon>
        <taxon>Gobiiformes</taxon>
        <taxon>Gobioidei</taxon>
        <taxon>Gobiidae</taxon>
        <taxon>Gobionellinae</taxon>
        <taxon>Mugilogobius</taxon>
    </lineage>
</organism>
<dbReference type="PANTHER" id="PTHR46106">
    <property type="entry name" value="IA-2 PROTEIN TYROSINE PHOSPHATASE, ISOFORM C"/>
    <property type="match status" value="1"/>
</dbReference>
<keyword evidence="3" id="KW-0732">Signal</keyword>
<dbReference type="GO" id="GO:0045202">
    <property type="term" value="C:synapse"/>
    <property type="evidence" value="ECO:0007669"/>
    <property type="project" value="TreeGrafter"/>
</dbReference>
<dbReference type="AlphaFoldDB" id="A0AAW0PY74"/>
<evidence type="ECO:0000256" key="3">
    <source>
        <dbReference type="SAM" id="SignalP"/>
    </source>
</evidence>
<dbReference type="InterPro" id="IPR029403">
    <property type="entry name" value="RESP18_dom"/>
</dbReference>
<comment type="subcellular location">
    <subcellularLocation>
        <location evidence="1">Cytoplasmic vesicle</location>
        <location evidence="1">Secretory vesicle</location>
    </subcellularLocation>
</comment>
<reference evidence="6" key="1">
    <citation type="submission" date="2024-04" db="EMBL/GenBank/DDBJ databases">
        <title>Salinicola lusitanus LLJ914,a marine bacterium isolated from the Okinawa Trough.</title>
        <authorList>
            <person name="Li J."/>
        </authorList>
    </citation>
    <scope>NUCLEOTIDE SEQUENCE [LARGE SCALE GENOMIC DNA]</scope>
</reference>
<feature type="domain" description="RESP18" evidence="4">
    <location>
        <begin position="53"/>
        <end position="114"/>
    </location>
</feature>
<keyword evidence="2" id="KW-0968">Cytoplasmic vesicle</keyword>
<dbReference type="InterPro" id="IPR033522">
    <property type="entry name" value="IA-2/IA-2_beta"/>
</dbReference>
<dbReference type="EMBL" id="JBBPFD010000002">
    <property type="protein sequence ID" value="KAK7939649.1"/>
    <property type="molecule type" value="Genomic_DNA"/>
</dbReference>
<dbReference type="Proteomes" id="UP001460270">
    <property type="component" value="Unassembled WGS sequence"/>
</dbReference>
<proteinExistence type="predicted"/>
<protein>
    <recommendedName>
        <fullName evidence="4">RESP18 domain-containing protein</fullName>
    </recommendedName>
</protein>
<accession>A0AAW0PY74</accession>
<evidence type="ECO:0000259" key="4">
    <source>
        <dbReference type="Pfam" id="PF14948"/>
    </source>
</evidence>
<dbReference type="GO" id="GO:0030133">
    <property type="term" value="C:transport vesicle"/>
    <property type="evidence" value="ECO:0007669"/>
    <property type="project" value="UniProtKB-SubCell"/>
</dbReference>
<dbReference type="GO" id="GO:0035773">
    <property type="term" value="P:insulin secretion involved in cellular response to glucose stimulus"/>
    <property type="evidence" value="ECO:0007669"/>
    <property type="project" value="TreeGrafter"/>
</dbReference>
<dbReference type="Pfam" id="PF14948">
    <property type="entry name" value="RESP18"/>
    <property type="match status" value="1"/>
</dbReference>